<organism evidence="3 4">
    <name type="scientific">Mytilus galloprovincialis</name>
    <name type="common">Mediterranean mussel</name>
    <dbReference type="NCBI Taxonomy" id="29158"/>
    <lineage>
        <taxon>Eukaryota</taxon>
        <taxon>Metazoa</taxon>
        <taxon>Spiralia</taxon>
        <taxon>Lophotrochozoa</taxon>
        <taxon>Mollusca</taxon>
        <taxon>Bivalvia</taxon>
        <taxon>Autobranchia</taxon>
        <taxon>Pteriomorphia</taxon>
        <taxon>Mytilida</taxon>
        <taxon>Mytiloidea</taxon>
        <taxon>Mytilidae</taxon>
        <taxon>Mytilinae</taxon>
        <taxon>Mytilus</taxon>
    </lineage>
</organism>
<dbReference type="Pfam" id="PF14838">
    <property type="entry name" value="INTS5_C"/>
    <property type="match status" value="1"/>
</dbReference>
<dbReference type="InterPro" id="IPR040316">
    <property type="entry name" value="INTS5"/>
</dbReference>
<name>A0A8B6FAD4_MYTGA</name>
<dbReference type="OrthoDB" id="69088at2759"/>
<comment type="caution">
    <text evidence="3">The sequence shown here is derived from an EMBL/GenBank/DDBJ whole genome shotgun (WGS) entry which is preliminary data.</text>
</comment>
<gene>
    <name evidence="3" type="ORF">MGAL_10B034143</name>
</gene>
<evidence type="ECO:0000259" key="1">
    <source>
        <dbReference type="Pfam" id="PF14837"/>
    </source>
</evidence>
<accession>A0A8B6FAD4</accession>
<evidence type="ECO:0000259" key="2">
    <source>
        <dbReference type="Pfam" id="PF14838"/>
    </source>
</evidence>
<evidence type="ECO:0000313" key="3">
    <source>
        <dbReference type="EMBL" id="VDI45955.1"/>
    </source>
</evidence>
<sequence>MATATENLTSKDVLTDLRLFLQGVNREKQVSNQALTKSALYLLQTLPVARHAVFEYLCNVFEEAVQIQMKQLQFHEFNQDDLGESSNALDSIIQDACGVLFNFIKTNPAAWAPIISSWSLELLGHLSGKYSTHRGVPHSGSLNELLQLWMTCKPTKSLIEVATECFAAMVKGAPEVCVDSLLEASVKYSPHFDWVVAHIGSCFPTTIITRVLMSGLKDYYQHGGKPGEGHMSSDDKMPKMASAVGILGHLASKHGQDIRNALMKLFEASLTAESEMIRKTTIPFLLKLASLSPMLLNILTTDLINALTPEVLNQLNTILSQWKNTSHQEYESFLLLVVHLVIQSDIGAYQVLQFFLQAAIPTGTEAKVIHEDIQDTCSFLIDQLLREVQSAVYHRQNNGMVEVPFLASLTPKVKELTRMLLQSDGMISLWLMKLLSYVALYSGEECTSEILVCIISEATNYRQLSRCLDLQSTVEVKLGDVLPCTIHRLVDMLNTQQMDNVKQLLGNLLCLVQWESTSHVAKEYRSLYQYCIHQQWESFLPLLTNSDTKIAITMLKIINIVKLPKVLSSPVTLTLCSSLSELFFRILEIEDSKTAFEMVTVCKQCMKQLINSSYVQTTILRFFIEALFTKEISVLFGGKIDPSSLASEKDTYTKLKEENMKHGLSLTLPRSHSSVFHAGVIGKGLKPRTHVQVLKQVKNNLYQEHAKIKLIFGKIRTCSKSLLKHLPP</sequence>
<dbReference type="GO" id="GO:0032039">
    <property type="term" value="C:integrator complex"/>
    <property type="evidence" value="ECO:0007669"/>
    <property type="project" value="InterPro"/>
</dbReference>
<protein>
    <submittedName>
        <fullName evidence="3">Integrator complex subunit 5</fullName>
    </submittedName>
</protein>
<proteinExistence type="predicted"/>
<reference evidence="3" key="1">
    <citation type="submission" date="2018-11" db="EMBL/GenBank/DDBJ databases">
        <authorList>
            <person name="Alioto T."/>
            <person name="Alioto T."/>
        </authorList>
    </citation>
    <scope>NUCLEOTIDE SEQUENCE</scope>
</reference>
<dbReference type="InterPro" id="IPR029444">
    <property type="entry name" value="INTS5_C"/>
</dbReference>
<dbReference type="InterPro" id="IPR016024">
    <property type="entry name" value="ARM-type_fold"/>
</dbReference>
<dbReference type="SUPFAM" id="SSF48371">
    <property type="entry name" value="ARM repeat"/>
    <property type="match status" value="1"/>
</dbReference>
<feature type="domain" description="Integrator complex subunit 5 N-terminal" evidence="1">
    <location>
        <begin position="12"/>
        <end position="221"/>
    </location>
</feature>
<dbReference type="EMBL" id="UYJE01006443">
    <property type="protein sequence ID" value="VDI45955.1"/>
    <property type="molecule type" value="Genomic_DNA"/>
</dbReference>
<dbReference type="Proteomes" id="UP000596742">
    <property type="component" value="Unassembled WGS sequence"/>
</dbReference>
<feature type="domain" description="Integrator complex subunit 5 C-terminal" evidence="2">
    <location>
        <begin position="239"/>
        <end position="695"/>
    </location>
</feature>
<dbReference type="PANTHER" id="PTHR31697">
    <property type="entry name" value="INTEGRATOR COMPLEX SUBUNIT 5"/>
    <property type="match status" value="1"/>
</dbReference>
<evidence type="ECO:0000313" key="4">
    <source>
        <dbReference type="Proteomes" id="UP000596742"/>
    </source>
</evidence>
<dbReference type="Pfam" id="PF14837">
    <property type="entry name" value="INTS5_N"/>
    <property type="match status" value="1"/>
</dbReference>
<dbReference type="GO" id="GO:0034472">
    <property type="term" value="P:snRNA 3'-end processing"/>
    <property type="evidence" value="ECO:0007669"/>
    <property type="project" value="TreeGrafter"/>
</dbReference>
<keyword evidence="4" id="KW-1185">Reference proteome</keyword>
<dbReference type="AlphaFoldDB" id="A0A8B6FAD4"/>
<dbReference type="InterPro" id="IPR029445">
    <property type="entry name" value="INTS5_N"/>
</dbReference>
<dbReference type="PANTHER" id="PTHR31697:SF2">
    <property type="entry name" value="INTEGRATOR COMPLEX SUBUNIT 5"/>
    <property type="match status" value="1"/>
</dbReference>